<evidence type="ECO:0000313" key="3">
    <source>
        <dbReference type="EMBL" id="GFG50692.1"/>
    </source>
</evidence>
<dbReference type="RefSeq" id="WP_097941420.1">
    <property type="nucleotide sequence ID" value="NZ_BLKS01000001.1"/>
</dbReference>
<dbReference type="InterPro" id="IPR013328">
    <property type="entry name" value="6PGD_dom2"/>
</dbReference>
<dbReference type="InterPro" id="IPR015814">
    <property type="entry name" value="Pgluconate_DH_NAD-bd_C"/>
</dbReference>
<reference evidence="3" key="3">
    <citation type="submission" date="2020-02" db="EMBL/GenBank/DDBJ databases">
        <authorList>
            <person name="Matsumoto Y."/>
            <person name="Motooka D."/>
            <person name="Nakamura S."/>
        </authorList>
    </citation>
    <scope>NUCLEOTIDE SEQUENCE</scope>
    <source>
        <strain evidence="3">JCM 6377</strain>
    </source>
</reference>
<dbReference type="Gene3D" id="1.10.1040.10">
    <property type="entry name" value="N-(1-d-carboxylethyl)-l-norvaline Dehydrogenase, domain 2"/>
    <property type="match status" value="1"/>
</dbReference>
<reference evidence="3 6" key="2">
    <citation type="journal article" date="2019" name="Emerg. Microbes Infect.">
        <title>Comprehensive subspecies identification of 175 nontuberculous mycobacteria species based on 7547 genomic profiles.</title>
        <authorList>
            <person name="Matsumoto Y."/>
            <person name="Kinjo T."/>
            <person name="Motooka D."/>
            <person name="Nabeya D."/>
            <person name="Jung N."/>
            <person name="Uechi K."/>
            <person name="Horii T."/>
            <person name="Iida T."/>
            <person name="Fujita J."/>
            <person name="Nakamura S."/>
        </authorList>
    </citation>
    <scope>NUCLEOTIDE SEQUENCE [LARGE SCALE GENOMIC DNA]</scope>
    <source>
        <strain evidence="3 6">JCM 6377</strain>
    </source>
</reference>
<protein>
    <submittedName>
        <fullName evidence="4">6-phosphogluconate dehydrogenase</fullName>
    </submittedName>
</protein>
<sequence>MVIGTSQIVSKVVDEIVNNFVWCLRSQQIEPMERGHMPKVAVVGLGEAGASYARGLRDAGFDVAGYDPFVQLDEPGINQSPHLSEALAEADVVITLVGAKATKTVTEEILKHLAPGILLADFNTASPDLKSTLGAAAAAHGVCFVDVAVLAPVPRAGVRTPLMVSGPDADAFAEIFRRAGAPVESIAGQPGDAAARKLIRSVFMKGLAAVVLESVGAAESIGCGQWLRDQIAAEFAGDPYALIDRLIEGSRAHAARRVHEVSDAREYLESIDRPSWTMQAAHSWLTSLERTSA</sequence>
<evidence type="ECO:0000259" key="2">
    <source>
        <dbReference type="Pfam" id="PF09130"/>
    </source>
</evidence>
<evidence type="ECO:0000313" key="6">
    <source>
        <dbReference type="Proteomes" id="UP000465302"/>
    </source>
</evidence>
<dbReference type="InterPro" id="IPR006115">
    <property type="entry name" value="6PGDH_NADP-bd"/>
</dbReference>
<gene>
    <name evidence="4" type="ORF">CQY20_17890</name>
    <name evidence="3" type="ORF">MAGR_21330</name>
</gene>
<dbReference type="InterPro" id="IPR036291">
    <property type="entry name" value="NAD(P)-bd_dom_sf"/>
</dbReference>
<name>A0A2A7MZ40_MYCAG</name>
<dbReference type="InterPro" id="IPR008927">
    <property type="entry name" value="6-PGluconate_DH-like_C_sf"/>
</dbReference>
<dbReference type="AlphaFoldDB" id="A0A2A7MZ40"/>
<evidence type="ECO:0000259" key="1">
    <source>
        <dbReference type="Pfam" id="PF03446"/>
    </source>
</evidence>
<reference evidence="4 5" key="1">
    <citation type="submission" date="2017-10" db="EMBL/GenBank/DDBJ databases">
        <title>The new phylogeny of genus Mycobacterium.</title>
        <authorList>
            <person name="Tortoli E."/>
            <person name="Trovato A."/>
            <person name="Cirillo D.M."/>
        </authorList>
    </citation>
    <scope>NUCLEOTIDE SEQUENCE [LARGE SCALE GENOMIC DNA]</scope>
    <source>
        <strain evidence="4 5">CCUG37673</strain>
    </source>
</reference>
<comment type="caution">
    <text evidence="4">The sequence shown here is derived from an EMBL/GenBank/DDBJ whole genome shotgun (WGS) entry which is preliminary data.</text>
</comment>
<dbReference type="Pfam" id="PF09130">
    <property type="entry name" value="DUF1932"/>
    <property type="match status" value="1"/>
</dbReference>
<feature type="domain" description="6-phosphogluconate dehydrogenase NADP-binding" evidence="1">
    <location>
        <begin position="39"/>
        <end position="181"/>
    </location>
</feature>
<dbReference type="SUPFAM" id="SSF51735">
    <property type="entry name" value="NAD(P)-binding Rossmann-fold domains"/>
    <property type="match status" value="1"/>
</dbReference>
<evidence type="ECO:0000313" key="4">
    <source>
        <dbReference type="EMBL" id="PEG36820.1"/>
    </source>
</evidence>
<dbReference type="PANTHER" id="PTHR43060">
    <property type="entry name" value="3-HYDROXYISOBUTYRATE DEHYDROGENASE-LIKE 1, MITOCHONDRIAL-RELATED"/>
    <property type="match status" value="1"/>
</dbReference>
<dbReference type="Proteomes" id="UP000465302">
    <property type="component" value="Unassembled WGS sequence"/>
</dbReference>
<dbReference type="EMBL" id="BLKS01000001">
    <property type="protein sequence ID" value="GFG50692.1"/>
    <property type="molecule type" value="Genomic_DNA"/>
</dbReference>
<accession>A0A2A7MZ40</accession>
<dbReference type="Proteomes" id="UP000220914">
    <property type="component" value="Unassembled WGS sequence"/>
</dbReference>
<dbReference type="GO" id="GO:0050661">
    <property type="term" value="F:NADP binding"/>
    <property type="evidence" value="ECO:0007669"/>
    <property type="project" value="InterPro"/>
</dbReference>
<proteinExistence type="predicted"/>
<dbReference type="EMBL" id="PDCP01000031">
    <property type="protein sequence ID" value="PEG36820.1"/>
    <property type="molecule type" value="Genomic_DNA"/>
</dbReference>
<dbReference type="Gene3D" id="3.40.50.720">
    <property type="entry name" value="NAD(P)-binding Rossmann-like Domain"/>
    <property type="match status" value="1"/>
</dbReference>
<dbReference type="Pfam" id="PF03446">
    <property type="entry name" value="NAD_binding_2"/>
    <property type="match status" value="1"/>
</dbReference>
<feature type="domain" description="Phosphogluconate dehydrogenase NAD-binding putative C-terminal" evidence="2">
    <location>
        <begin position="218"/>
        <end position="285"/>
    </location>
</feature>
<dbReference type="PANTHER" id="PTHR43060:SF15">
    <property type="entry name" value="3-HYDROXYISOBUTYRATE DEHYDROGENASE-LIKE 1, MITOCHONDRIAL-RELATED"/>
    <property type="match status" value="1"/>
</dbReference>
<evidence type="ECO:0000313" key="5">
    <source>
        <dbReference type="Proteomes" id="UP000220914"/>
    </source>
</evidence>
<dbReference type="SUPFAM" id="SSF48179">
    <property type="entry name" value="6-phosphogluconate dehydrogenase C-terminal domain-like"/>
    <property type="match status" value="1"/>
</dbReference>
<keyword evidence="5" id="KW-1185">Reference proteome</keyword>
<organism evidence="4 5">
    <name type="scientific">Mycolicibacterium agri</name>
    <name type="common">Mycobacterium agri</name>
    <dbReference type="NCBI Taxonomy" id="36811"/>
    <lineage>
        <taxon>Bacteria</taxon>
        <taxon>Bacillati</taxon>
        <taxon>Actinomycetota</taxon>
        <taxon>Actinomycetes</taxon>
        <taxon>Mycobacteriales</taxon>
        <taxon>Mycobacteriaceae</taxon>
        <taxon>Mycolicibacterium</taxon>
    </lineage>
</organism>
<dbReference type="OrthoDB" id="943692at2"/>